<protein>
    <recommendedName>
        <fullName evidence="3">SHOCT domain-containing protein</fullName>
    </recommendedName>
</protein>
<proteinExistence type="predicted"/>
<accession>A0ABX1VET7</accession>
<dbReference type="EMBL" id="WTPX01000076">
    <property type="protein sequence ID" value="NNJ26407.1"/>
    <property type="molecule type" value="Genomic_DNA"/>
</dbReference>
<sequence length="79" mass="8712">MLRRRFIHGCLSLALVATPLLGVGCVSLGEWDFSRKPTIGQQLLDLKAARDGGAVSQEEYQTKRLELLHPDGSGTTRIY</sequence>
<keyword evidence="2" id="KW-1185">Reference proteome</keyword>
<evidence type="ECO:0000313" key="2">
    <source>
        <dbReference type="Proteomes" id="UP000609651"/>
    </source>
</evidence>
<evidence type="ECO:0008006" key="3">
    <source>
        <dbReference type="Google" id="ProtNLM"/>
    </source>
</evidence>
<dbReference type="Proteomes" id="UP000609651">
    <property type="component" value="Unassembled WGS sequence"/>
</dbReference>
<dbReference type="PROSITE" id="PS51257">
    <property type="entry name" value="PROKAR_LIPOPROTEIN"/>
    <property type="match status" value="1"/>
</dbReference>
<dbReference type="RefSeq" id="WP_171187411.1">
    <property type="nucleotide sequence ID" value="NZ_WTPX01000076.1"/>
</dbReference>
<organism evidence="1 2">
    <name type="scientific">Alienimonas chondri</name>
    <dbReference type="NCBI Taxonomy" id="2681879"/>
    <lineage>
        <taxon>Bacteria</taxon>
        <taxon>Pseudomonadati</taxon>
        <taxon>Planctomycetota</taxon>
        <taxon>Planctomycetia</taxon>
        <taxon>Planctomycetales</taxon>
        <taxon>Planctomycetaceae</taxon>
        <taxon>Alienimonas</taxon>
    </lineage>
</organism>
<name>A0ABX1VET7_9PLAN</name>
<reference evidence="1 2" key="1">
    <citation type="journal article" date="2020" name="Syst. Appl. Microbiol.">
        <title>Alienimonas chondri sp. nov., a novel planctomycete isolated from the biofilm of the red alga Chondrus crispus.</title>
        <authorList>
            <person name="Vitorino I."/>
            <person name="Albuquerque L."/>
            <person name="Wiegand S."/>
            <person name="Kallscheuer N."/>
            <person name="da Costa M.S."/>
            <person name="Lobo-da-Cunha A."/>
            <person name="Jogler C."/>
            <person name="Lage O.M."/>
        </authorList>
    </citation>
    <scope>NUCLEOTIDE SEQUENCE [LARGE SCALE GENOMIC DNA]</scope>
    <source>
        <strain evidence="1 2">LzC2</strain>
    </source>
</reference>
<evidence type="ECO:0000313" key="1">
    <source>
        <dbReference type="EMBL" id="NNJ26407.1"/>
    </source>
</evidence>
<gene>
    <name evidence="1" type="ORF">LzC2_24910</name>
</gene>
<comment type="caution">
    <text evidence="1">The sequence shown here is derived from an EMBL/GenBank/DDBJ whole genome shotgun (WGS) entry which is preliminary data.</text>
</comment>